<dbReference type="Proteomes" id="UP000799640">
    <property type="component" value="Unassembled WGS sequence"/>
</dbReference>
<gene>
    <name evidence="3" type="ORF">EJ06DRAFT_469314</name>
</gene>
<feature type="domain" description="Nudix hydrolase" evidence="2">
    <location>
        <begin position="142"/>
        <end position="289"/>
    </location>
</feature>
<dbReference type="FunFam" id="3.90.79.10:FF:000019">
    <property type="entry name" value="Thiamin pyrophosphokinase, putative"/>
    <property type="match status" value="1"/>
</dbReference>
<keyword evidence="1" id="KW-0378">Hydrolase</keyword>
<reference evidence="3" key="1">
    <citation type="journal article" date="2020" name="Stud. Mycol.">
        <title>101 Dothideomycetes genomes: a test case for predicting lifestyles and emergence of pathogens.</title>
        <authorList>
            <person name="Haridas S."/>
            <person name="Albert R."/>
            <person name="Binder M."/>
            <person name="Bloem J."/>
            <person name="Labutti K."/>
            <person name="Salamov A."/>
            <person name="Andreopoulos B."/>
            <person name="Baker S."/>
            <person name="Barry K."/>
            <person name="Bills G."/>
            <person name="Bluhm B."/>
            <person name="Cannon C."/>
            <person name="Castanera R."/>
            <person name="Culley D."/>
            <person name="Daum C."/>
            <person name="Ezra D."/>
            <person name="Gonzalez J."/>
            <person name="Henrissat B."/>
            <person name="Kuo A."/>
            <person name="Liang C."/>
            <person name="Lipzen A."/>
            <person name="Lutzoni F."/>
            <person name="Magnuson J."/>
            <person name="Mondo S."/>
            <person name="Nolan M."/>
            <person name="Ohm R."/>
            <person name="Pangilinan J."/>
            <person name="Park H.-J."/>
            <person name="Ramirez L."/>
            <person name="Alfaro M."/>
            <person name="Sun H."/>
            <person name="Tritt A."/>
            <person name="Yoshinaga Y."/>
            <person name="Zwiers L.-H."/>
            <person name="Turgeon B."/>
            <person name="Goodwin S."/>
            <person name="Spatafora J."/>
            <person name="Crous P."/>
            <person name="Grigoriev I."/>
        </authorList>
    </citation>
    <scope>NUCLEOTIDE SEQUENCE</scope>
    <source>
        <strain evidence="3">CBS 262.69</strain>
    </source>
</reference>
<dbReference type="OrthoDB" id="10261522at2759"/>
<dbReference type="InterPro" id="IPR031804">
    <property type="entry name" value="DUF4743"/>
</dbReference>
<dbReference type="Pfam" id="PF00293">
    <property type="entry name" value="NUDIX"/>
    <property type="match status" value="1"/>
</dbReference>
<dbReference type="Pfam" id="PF15916">
    <property type="entry name" value="DUF4743"/>
    <property type="match status" value="1"/>
</dbReference>
<dbReference type="InterPro" id="IPR020084">
    <property type="entry name" value="NUDIX_hydrolase_CS"/>
</dbReference>
<evidence type="ECO:0000313" key="4">
    <source>
        <dbReference type="Proteomes" id="UP000799640"/>
    </source>
</evidence>
<protein>
    <recommendedName>
        <fullName evidence="2">Nudix hydrolase domain-containing protein</fullName>
    </recommendedName>
</protein>
<dbReference type="AlphaFoldDB" id="A0A6G1IB35"/>
<organism evidence="3 4">
    <name type="scientific">Trichodelitschia bisporula</name>
    <dbReference type="NCBI Taxonomy" id="703511"/>
    <lineage>
        <taxon>Eukaryota</taxon>
        <taxon>Fungi</taxon>
        <taxon>Dikarya</taxon>
        <taxon>Ascomycota</taxon>
        <taxon>Pezizomycotina</taxon>
        <taxon>Dothideomycetes</taxon>
        <taxon>Dothideomycetes incertae sedis</taxon>
        <taxon>Phaeotrichales</taxon>
        <taxon>Phaeotrichaceae</taxon>
        <taxon>Trichodelitschia</taxon>
    </lineage>
</organism>
<evidence type="ECO:0000256" key="1">
    <source>
        <dbReference type="ARBA" id="ARBA00022801"/>
    </source>
</evidence>
<evidence type="ECO:0000313" key="3">
    <source>
        <dbReference type="EMBL" id="KAF2405195.1"/>
    </source>
</evidence>
<proteinExistence type="predicted"/>
<accession>A0A6G1IB35</accession>
<sequence length="323" mass="36552">MPVSLSNLDLINSCDQFPYLDPSKPQEYFDHLNKYVHLRVVNQPRPEVTFGLIRPEVAEGIAKCEGWELDTNSTPSTLTLVAGSTADERNVVVDRSMRSLREARVFQVLDKWREELYTVYGVDKRELFAVERSASPLLGVVTYGVHMTAYKRHPSGMRIWVPRRSAHKQTYPSMLDNTVAGGMAKGELPYEALIREASEEADLPESLVRDRVVAVGAITYLYERDSQAGGECGLLQPECQYLYDMDLTDSGAECAPNDDEVESFKLMEVAAVKSALRNGEFKPNCAMVMLDFLLRHGHIVMEDEPDYGEIVARLHRRLEFPMR</sequence>
<evidence type="ECO:0000259" key="2">
    <source>
        <dbReference type="PROSITE" id="PS51462"/>
    </source>
</evidence>
<dbReference type="InterPro" id="IPR015797">
    <property type="entry name" value="NUDIX_hydrolase-like_dom_sf"/>
</dbReference>
<name>A0A6G1IB35_9PEZI</name>
<keyword evidence="4" id="KW-1185">Reference proteome</keyword>
<dbReference type="PROSITE" id="PS00893">
    <property type="entry name" value="NUDIX_BOX"/>
    <property type="match status" value="1"/>
</dbReference>
<dbReference type="CDD" id="cd03676">
    <property type="entry name" value="NUDIX_Tnr3_like"/>
    <property type="match status" value="1"/>
</dbReference>
<dbReference type="EMBL" id="ML996687">
    <property type="protein sequence ID" value="KAF2405195.1"/>
    <property type="molecule type" value="Genomic_DNA"/>
</dbReference>
<dbReference type="GO" id="GO:0044715">
    <property type="term" value="F:8-oxo-dGDP phosphatase activity"/>
    <property type="evidence" value="ECO:0007669"/>
    <property type="project" value="TreeGrafter"/>
</dbReference>
<dbReference type="PROSITE" id="PS51462">
    <property type="entry name" value="NUDIX"/>
    <property type="match status" value="1"/>
</dbReference>
<dbReference type="Gene3D" id="3.90.79.10">
    <property type="entry name" value="Nucleoside Triphosphate Pyrophosphohydrolase"/>
    <property type="match status" value="1"/>
</dbReference>
<dbReference type="PANTHER" id="PTHR13622">
    <property type="entry name" value="THIAMIN PYROPHOSPHOKINASE"/>
    <property type="match status" value="1"/>
</dbReference>
<dbReference type="PANTHER" id="PTHR13622:SF8">
    <property type="entry name" value="THIAMIN PYROPHOSPHOKINASE 1"/>
    <property type="match status" value="1"/>
</dbReference>
<dbReference type="SUPFAM" id="SSF55811">
    <property type="entry name" value="Nudix"/>
    <property type="match status" value="1"/>
</dbReference>
<dbReference type="InterPro" id="IPR000086">
    <property type="entry name" value="NUDIX_hydrolase_dom"/>
</dbReference>